<evidence type="ECO:0000256" key="2">
    <source>
        <dbReference type="ARBA" id="ARBA00022448"/>
    </source>
</evidence>
<evidence type="ECO:0000256" key="1">
    <source>
        <dbReference type="ARBA" id="ARBA00008520"/>
    </source>
</evidence>
<protein>
    <submittedName>
        <fullName evidence="5">Extracellular solute-binding protein</fullName>
    </submittedName>
</protein>
<feature type="chain" id="PRO_5035313916" evidence="4">
    <location>
        <begin position="19"/>
        <end position="396"/>
    </location>
</feature>
<feature type="signal peptide" evidence="4">
    <location>
        <begin position="1"/>
        <end position="18"/>
    </location>
</feature>
<keyword evidence="6" id="KW-1185">Reference proteome</keyword>
<name>A0A8J6R2Q7_9GAMM</name>
<organism evidence="5 6">
    <name type="scientific">Neiella litorisoli</name>
    <dbReference type="NCBI Taxonomy" id="2771431"/>
    <lineage>
        <taxon>Bacteria</taxon>
        <taxon>Pseudomonadati</taxon>
        <taxon>Pseudomonadota</taxon>
        <taxon>Gammaproteobacteria</taxon>
        <taxon>Alteromonadales</taxon>
        <taxon>Echinimonadaceae</taxon>
        <taxon>Neiella</taxon>
    </lineage>
</organism>
<dbReference type="AlphaFoldDB" id="A0A8J6R2Q7"/>
<dbReference type="GO" id="GO:1901982">
    <property type="term" value="F:maltose binding"/>
    <property type="evidence" value="ECO:0007669"/>
    <property type="project" value="TreeGrafter"/>
</dbReference>
<dbReference type="Gene3D" id="3.40.190.10">
    <property type="entry name" value="Periplasmic binding protein-like II"/>
    <property type="match status" value="2"/>
</dbReference>
<dbReference type="Proteomes" id="UP000638014">
    <property type="component" value="Unassembled WGS sequence"/>
</dbReference>
<evidence type="ECO:0000256" key="3">
    <source>
        <dbReference type="ARBA" id="ARBA00022729"/>
    </source>
</evidence>
<dbReference type="GO" id="GO:0015768">
    <property type="term" value="P:maltose transport"/>
    <property type="evidence" value="ECO:0007669"/>
    <property type="project" value="TreeGrafter"/>
</dbReference>
<evidence type="ECO:0000256" key="4">
    <source>
        <dbReference type="SAM" id="SignalP"/>
    </source>
</evidence>
<gene>
    <name evidence="5" type="ORF">IC617_07775</name>
</gene>
<dbReference type="PANTHER" id="PTHR30061:SF50">
    <property type="entry name" value="MALTOSE_MALTODEXTRIN-BINDING PERIPLASMIC PROTEIN"/>
    <property type="match status" value="1"/>
</dbReference>
<reference evidence="5" key="1">
    <citation type="submission" date="2020-09" db="EMBL/GenBank/DDBJ databases">
        <title>A novel bacterium of genus Neiella, isolated from South China Sea.</title>
        <authorList>
            <person name="Huang H."/>
            <person name="Mo K."/>
            <person name="Hu Y."/>
        </authorList>
    </citation>
    <scope>NUCLEOTIDE SEQUENCE</scope>
    <source>
        <strain evidence="5">HB171785</strain>
    </source>
</reference>
<dbReference type="SUPFAM" id="SSF53850">
    <property type="entry name" value="Periplasmic binding protein-like II"/>
    <property type="match status" value="1"/>
</dbReference>
<comment type="similarity">
    <text evidence="1">Belongs to the bacterial solute-binding protein 1 family.</text>
</comment>
<evidence type="ECO:0000313" key="5">
    <source>
        <dbReference type="EMBL" id="MBD1389320.1"/>
    </source>
</evidence>
<dbReference type="GO" id="GO:0042956">
    <property type="term" value="P:maltodextrin transmembrane transport"/>
    <property type="evidence" value="ECO:0007669"/>
    <property type="project" value="TreeGrafter"/>
</dbReference>
<dbReference type="InterPro" id="IPR006059">
    <property type="entry name" value="SBP"/>
</dbReference>
<dbReference type="Pfam" id="PF13416">
    <property type="entry name" value="SBP_bac_8"/>
    <property type="match status" value="1"/>
</dbReference>
<proteinExistence type="inferred from homology"/>
<keyword evidence="3 4" id="KW-0732">Signal</keyword>
<dbReference type="PANTHER" id="PTHR30061">
    <property type="entry name" value="MALTOSE-BINDING PERIPLASMIC PROTEIN"/>
    <property type="match status" value="1"/>
</dbReference>
<comment type="caution">
    <text evidence="5">The sequence shown here is derived from an EMBL/GenBank/DDBJ whole genome shotgun (WGS) entry which is preliminary data.</text>
</comment>
<dbReference type="RefSeq" id="WP_191144422.1">
    <property type="nucleotide sequence ID" value="NZ_JACXAF010000008.1"/>
</dbReference>
<dbReference type="GO" id="GO:0055052">
    <property type="term" value="C:ATP-binding cassette (ABC) transporter complex, substrate-binding subunit-containing"/>
    <property type="evidence" value="ECO:0007669"/>
    <property type="project" value="TreeGrafter"/>
</dbReference>
<keyword evidence="2" id="KW-0813">Transport</keyword>
<dbReference type="EMBL" id="JACXAF010000008">
    <property type="protein sequence ID" value="MBD1389320.1"/>
    <property type="molecule type" value="Genomic_DNA"/>
</dbReference>
<accession>A0A8J6R2Q7</accession>
<evidence type="ECO:0000313" key="6">
    <source>
        <dbReference type="Proteomes" id="UP000638014"/>
    </source>
</evidence>
<sequence length="396" mass="44109">MKTLLLLLSCWWMTSAAASELLFWHQKEEARAWFPQIAKQYEAATGVRIKVSYLPTGELKTNLMRAVFDGNSPHAAMVPADFIGDHRRLGLRPLADNVFAAGMPPAALQLATYDGNRYGVPLLGGNHLMLFYNKKFVEAPATSWAELVAQRSQVERKGSQLIGWKYAEMYWFVSFMSAFGAFPVDDNAITLDTPETRQALSFYKQIADDGLVDSSCGYGCSYDDFKNGKYAYAINGDWAFKDVSTSLGDDFGVALLPTINGRPMVPMFSGMVLIFPNQDLAGETGKRLTDFAHYLQSQNIQQRFYDDIGSLPVHPQVVDRIQQTATANMQALLEQLQHAKAAPPTPAMAAAWIGMRKGFELYMSGHGSLEKATQLMQRFSEHELKKATKTNLESKQ</sequence>